<protein>
    <submittedName>
        <fullName evidence="6">AraC family transcriptional regulator</fullName>
    </submittedName>
</protein>
<keyword evidence="7" id="KW-1185">Reference proteome</keyword>
<dbReference type="PROSITE" id="PS01124">
    <property type="entry name" value="HTH_ARAC_FAMILY_2"/>
    <property type="match status" value="1"/>
</dbReference>
<dbReference type="InterPro" id="IPR032783">
    <property type="entry name" value="AraC_lig"/>
</dbReference>
<evidence type="ECO:0000259" key="5">
    <source>
        <dbReference type="PROSITE" id="PS01124"/>
    </source>
</evidence>
<evidence type="ECO:0000256" key="1">
    <source>
        <dbReference type="ARBA" id="ARBA00023015"/>
    </source>
</evidence>
<dbReference type="InterPro" id="IPR020449">
    <property type="entry name" value="Tscrpt_reg_AraC-type_HTH"/>
</dbReference>
<dbReference type="Gene3D" id="1.10.10.60">
    <property type="entry name" value="Homeodomain-like"/>
    <property type="match status" value="2"/>
</dbReference>
<feature type="region of interest" description="Disordered" evidence="4">
    <location>
        <begin position="16"/>
        <end position="49"/>
    </location>
</feature>
<dbReference type="InterPro" id="IPR018062">
    <property type="entry name" value="HTH_AraC-typ_CS"/>
</dbReference>
<evidence type="ECO:0000313" key="6">
    <source>
        <dbReference type="EMBL" id="MDS9995032.1"/>
    </source>
</evidence>
<evidence type="ECO:0000313" key="7">
    <source>
        <dbReference type="Proteomes" id="UP001260534"/>
    </source>
</evidence>
<dbReference type="InterPro" id="IPR009057">
    <property type="entry name" value="Homeodomain-like_sf"/>
</dbReference>
<dbReference type="PANTHER" id="PTHR46796:SF7">
    <property type="entry name" value="ARAC FAMILY TRANSCRIPTIONAL REGULATOR"/>
    <property type="match status" value="1"/>
</dbReference>
<dbReference type="Pfam" id="PF12833">
    <property type="entry name" value="HTH_18"/>
    <property type="match status" value="1"/>
</dbReference>
<evidence type="ECO:0000256" key="4">
    <source>
        <dbReference type="SAM" id="MobiDB-lite"/>
    </source>
</evidence>
<feature type="domain" description="HTH araC/xylS-type" evidence="5">
    <location>
        <begin position="243"/>
        <end position="341"/>
    </location>
</feature>
<dbReference type="EMBL" id="JAQMHB010000001">
    <property type="protein sequence ID" value="MDS9995032.1"/>
    <property type="molecule type" value="Genomic_DNA"/>
</dbReference>
<evidence type="ECO:0000256" key="3">
    <source>
        <dbReference type="ARBA" id="ARBA00023163"/>
    </source>
</evidence>
<dbReference type="Proteomes" id="UP001260534">
    <property type="component" value="Unassembled WGS sequence"/>
</dbReference>
<dbReference type="InterPro" id="IPR018060">
    <property type="entry name" value="HTH_AraC"/>
</dbReference>
<reference evidence="6 7" key="1">
    <citation type="submission" date="2023-01" db="EMBL/GenBank/DDBJ databases">
        <title>Xanthomonas hawaiianensis sp. nov. isolated from Araceae family in Hawaii.</title>
        <authorList>
            <person name="Chunag S.-C."/>
            <person name="Dobhal S."/>
            <person name="Alvarez A."/>
            <person name="Arif M."/>
        </authorList>
    </citation>
    <scope>NUCLEOTIDE SEQUENCE [LARGE SCALE GENOMIC DNA]</scope>
    <source>
        <strain evidence="6 7">A2111</strain>
    </source>
</reference>
<gene>
    <name evidence="6" type="ORF">PNQ69_19885</name>
</gene>
<keyword evidence="2" id="KW-0238">DNA-binding</keyword>
<dbReference type="SMART" id="SM00342">
    <property type="entry name" value="HTH_ARAC"/>
    <property type="match status" value="1"/>
</dbReference>
<evidence type="ECO:0000256" key="2">
    <source>
        <dbReference type="ARBA" id="ARBA00023125"/>
    </source>
</evidence>
<keyword evidence="1" id="KW-0805">Transcription regulation</keyword>
<dbReference type="PROSITE" id="PS00041">
    <property type="entry name" value="HTH_ARAC_FAMILY_1"/>
    <property type="match status" value="1"/>
</dbReference>
<organism evidence="6 7">
    <name type="scientific">Xanthomonas hawaiiensis</name>
    <dbReference type="NCBI Taxonomy" id="3003247"/>
    <lineage>
        <taxon>Bacteria</taxon>
        <taxon>Pseudomonadati</taxon>
        <taxon>Pseudomonadota</taxon>
        <taxon>Gammaproteobacteria</taxon>
        <taxon>Lysobacterales</taxon>
        <taxon>Lysobacteraceae</taxon>
        <taxon>Xanthomonas</taxon>
    </lineage>
</organism>
<dbReference type="InterPro" id="IPR050204">
    <property type="entry name" value="AraC_XylS_family_regulators"/>
</dbReference>
<sequence>MRPWAGLQAAVCPPRPSSATLSLPGSRAHVRSSKPLSLSSRHDRPAFRHPHPRSARLVWISRIGRRQRLGTAFPPADGIRCFAIDSGECRIVLQDAGASIALQPGDVILVKGGAAMQLYAGAPVTWQDAIPFLTQVPPGHVAELDGGGVCRGIGGFFSLRGQHAAAILSAVPAVVHIRSEDHKAALQASVRRLIAELREPRPGSDLLAGHLAQALLIEALRAHLESGQQQMGWLAALGVPALHRALTAMHANVSHRWTVAELAAAARMSRSSFAAHFERVTGETPMEYLTRWRMALASHRLLTSTLSVGAIGISVGYSSESAFAVAFKRNFDASPSQYRAHSVPAKP</sequence>
<accession>A0ABU2IC98</accession>
<name>A0ABU2IC98_9XANT</name>
<dbReference type="Pfam" id="PF12852">
    <property type="entry name" value="Cupin_6"/>
    <property type="match status" value="1"/>
</dbReference>
<dbReference type="SUPFAM" id="SSF46689">
    <property type="entry name" value="Homeodomain-like"/>
    <property type="match status" value="2"/>
</dbReference>
<proteinExistence type="predicted"/>
<keyword evidence="3" id="KW-0804">Transcription</keyword>
<dbReference type="PANTHER" id="PTHR46796">
    <property type="entry name" value="HTH-TYPE TRANSCRIPTIONAL ACTIVATOR RHAS-RELATED"/>
    <property type="match status" value="1"/>
</dbReference>
<dbReference type="PRINTS" id="PR00032">
    <property type="entry name" value="HTHARAC"/>
</dbReference>
<comment type="caution">
    <text evidence="6">The sequence shown here is derived from an EMBL/GenBank/DDBJ whole genome shotgun (WGS) entry which is preliminary data.</text>
</comment>